<keyword evidence="2" id="KW-1185">Reference proteome</keyword>
<gene>
    <name evidence="1" type="ORF">GO608_11935</name>
</gene>
<proteinExistence type="predicted"/>
<reference evidence="1" key="1">
    <citation type="submission" date="2019-12" db="EMBL/GenBank/DDBJ databases">
        <title>Comparative genomics gives insights into the taxonomy of the Azoarcus-Aromatoleum group and reveals separate origins of nif in the plant-associated Azoarcus and non-plant-associated Aromatoleum sub-groups.</title>
        <authorList>
            <person name="Lafos M."/>
            <person name="Maluk M."/>
            <person name="Batista M."/>
            <person name="Junghare M."/>
            <person name="Carmona M."/>
            <person name="Faoro H."/>
            <person name="Cruz L.M."/>
            <person name="Battistoni F."/>
            <person name="De Souza E."/>
            <person name="Pedrosa F."/>
            <person name="Chen W.-M."/>
            <person name="Poole P.S."/>
            <person name="Dixon R.A."/>
            <person name="James E.K."/>
        </authorList>
    </citation>
    <scope>NUCLEOTIDE SEQUENCE</scope>
    <source>
        <strain evidence="1">U120</strain>
    </source>
</reference>
<dbReference type="Proteomes" id="UP000601990">
    <property type="component" value="Unassembled WGS sequence"/>
</dbReference>
<dbReference type="EMBL" id="WTVH01000022">
    <property type="protein sequence ID" value="NMF94035.1"/>
    <property type="molecule type" value="Genomic_DNA"/>
</dbReference>
<evidence type="ECO:0000313" key="2">
    <source>
        <dbReference type="Proteomes" id="UP000601990"/>
    </source>
</evidence>
<sequence>MTRHLAFRPPSPRKLLSIFISKFNDLSIKRQATRNWRNPCYGKDERNRCMLERPSGFFIHFFRRTAMATVTIKDLPAAEEISADAARNIVGGRIKQREGGAEVPPLDDPSGGMGYTGILIHYTLTVIE</sequence>
<name>A0ABX1N431_9RHOO</name>
<organism evidence="1 2">
    <name type="scientific">Aromatoleum buckelii</name>
    <dbReference type="NCBI Taxonomy" id="200254"/>
    <lineage>
        <taxon>Bacteria</taxon>
        <taxon>Pseudomonadati</taxon>
        <taxon>Pseudomonadota</taxon>
        <taxon>Betaproteobacteria</taxon>
        <taxon>Rhodocyclales</taxon>
        <taxon>Rhodocyclaceae</taxon>
        <taxon>Aromatoleum</taxon>
    </lineage>
</organism>
<dbReference type="RefSeq" id="WP_247002853.1">
    <property type="nucleotide sequence ID" value="NZ_WTVH02000008.1"/>
</dbReference>
<accession>A0ABX1N431</accession>
<comment type="caution">
    <text evidence="1">The sequence shown here is derived from an EMBL/GenBank/DDBJ whole genome shotgun (WGS) entry which is preliminary data.</text>
</comment>
<evidence type="ECO:0000313" key="1">
    <source>
        <dbReference type="EMBL" id="NMF94035.1"/>
    </source>
</evidence>
<protein>
    <submittedName>
        <fullName evidence="1">Uncharacterized protein</fullName>
    </submittedName>
</protein>